<accession>A0ABD5W529</accession>
<dbReference type="PANTHER" id="PTHR43434:SF1">
    <property type="entry name" value="PHOSPHOGLYCOLATE PHOSPHATASE"/>
    <property type="match status" value="1"/>
</dbReference>
<dbReference type="GO" id="GO:0016787">
    <property type="term" value="F:hydrolase activity"/>
    <property type="evidence" value="ECO:0007669"/>
    <property type="project" value="UniProtKB-KW"/>
</dbReference>
<evidence type="ECO:0000313" key="1">
    <source>
        <dbReference type="EMBL" id="MFC7068414.1"/>
    </source>
</evidence>
<dbReference type="InterPro" id="IPR050155">
    <property type="entry name" value="HAD-like_hydrolase_sf"/>
</dbReference>
<proteinExistence type="predicted"/>
<dbReference type="PANTHER" id="PTHR43434">
    <property type="entry name" value="PHOSPHOGLYCOLATE PHOSPHATASE"/>
    <property type="match status" value="1"/>
</dbReference>
<comment type="caution">
    <text evidence="1">The sequence shown here is derived from an EMBL/GenBank/DDBJ whole genome shotgun (WGS) entry which is preliminary data.</text>
</comment>
<protein>
    <submittedName>
        <fullName evidence="1">HAD family hydrolase</fullName>
        <ecNumber evidence="1">3.-.-.-</ecNumber>
    </submittedName>
</protein>
<gene>
    <name evidence="1" type="ORF">ACFQL9_02075</name>
</gene>
<reference evidence="1 2" key="1">
    <citation type="journal article" date="2019" name="Int. J. Syst. Evol. Microbiol.">
        <title>The Global Catalogue of Microorganisms (GCM) 10K type strain sequencing project: providing services to taxonomists for standard genome sequencing and annotation.</title>
        <authorList>
            <consortium name="The Broad Institute Genomics Platform"/>
            <consortium name="The Broad Institute Genome Sequencing Center for Infectious Disease"/>
            <person name="Wu L."/>
            <person name="Ma J."/>
        </authorList>
    </citation>
    <scope>NUCLEOTIDE SEQUENCE [LARGE SCALE GENOMIC DNA]</scope>
    <source>
        <strain evidence="1 2">DT31</strain>
    </source>
</reference>
<keyword evidence="2" id="KW-1185">Reference proteome</keyword>
<dbReference type="EC" id="3.-.-.-" evidence="1"/>
<dbReference type="Pfam" id="PF13419">
    <property type="entry name" value="HAD_2"/>
    <property type="match status" value="1"/>
</dbReference>
<dbReference type="SUPFAM" id="SSF56784">
    <property type="entry name" value="HAD-like"/>
    <property type="match status" value="1"/>
</dbReference>
<dbReference type="RefSeq" id="WP_390209830.1">
    <property type="nucleotide sequence ID" value="NZ_CP126154.1"/>
</dbReference>
<dbReference type="Proteomes" id="UP001596461">
    <property type="component" value="Unassembled WGS sequence"/>
</dbReference>
<dbReference type="InterPro" id="IPR023214">
    <property type="entry name" value="HAD_sf"/>
</dbReference>
<dbReference type="InterPro" id="IPR041492">
    <property type="entry name" value="HAD_2"/>
</dbReference>
<dbReference type="Gene3D" id="1.10.150.240">
    <property type="entry name" value="Putative phosphatase, domain 2"/>
    <property type="match status" value="1"/>
</dbReference>
<dbReference type="EMBL" id="JBHTAH010000001">
    <property type="protein sequence ID" value="MFC7068414.1"/>
    <property type="molecule type" value="Genomic_DNA"/>
</dbReference>
<keyword evidence="1" id="KW-0378">Hydrolase</keyword>
<dbReference type="InterPro" id="IPR036412">
    <property type="entry name" value="HAD-like_sf"/>
</dbReference>
<dbReference type="AlphaFoldDB" id="A0ABD5W529"/>
<name>A0ABD5W529_9EURY</name>
<dbReference type="SFLD" id="SFLDS00003">
    <property type="entry name" value="Haloacid_Dehalogenase"/>
    <property type="match status" value="1"/>
</dbReference>
<evidence type="ECO:0000313" key="2">
    <source>
        <dbReference type="Proteomes" id="UP001596461"/>
    </source>
</evidence>
<dbReference type="InterPro" id="IPR023198">
    <property type="entry name" value="PGP-like_dom2"/>
</dbReference>
<dbReference type="Gene3D" id="3.40.50.1000">
    <property type="entry name" value="HAD superfamily/HAD-like"/>
    <property type="match status" value="1"/>
</dbReference>
<organism evidence="1 2">
    <name type="scientific">Halobaculum lipolyticum</name>
    <dbReference type="NCBI Taxonomy" id="3032001"/>
    <lineage>
        <taxon>Archaea</taxon>
        <taxon>Methanobacteriati</taxon>
        <taxon>Methanobacteriota</taxon>
        <taxon>Stenosarchaea group</taxon>
        <taxon>Halobacteria</taxon>
        <taxon>Halobacteriales</taxon>
        <taxon>Haloferacaceae</taxon>
        <taxon>Halobaculum</taxon>
    </lineage>
</organism>
<dbReference type="GeneID" id="81126368"/>
<dbReference type="SFLD" id="SFLDG01129">
    <property type="entry name" value="C1.5:_HAD__Beta-PGM__Phosphata"/>
    <property type="match status" value="1"/>
</dbReference>
<sequence>MSDSVDPGADGDYAGYEAVVFDLDGTLVDLAVDWAAAASDAVALFEQHGHDAAGAGLWDLLERADGAGLRPELEAVLVDHEVPGAEASERLPHADHLPLAVPTGVCSLNCEAACRTALDRHDLAPHVASVVGRDSVATYKPDPEPLVATLRDLGADPGAALFVGDSERDEVTADRAGVDFRWV</sequence>